<comment type="similarity">
    <text evidence="1">Belongs to the bacterial sugar transferase family.</text>
</comment>
<dbReference type="Pfam" id="PF02397">
    <property type="entry name" value="Bac_transf"/>
    <property type="match status" value="1"/>
</dbReference>
<evidence type="ECO:0000259" key="3">
    <source>
        <dbReference type="Pfam" id="PF02397"/>
    </source>
</evidence>
<organism evidence="4 5">
    <name type="scientific">Neotamlana laminarinivorans</name>
    <dbReference type="NCBI Taxonomy" id="2883124"/>
    <lineage>
        <taxon>Bacteria</taxon>
        <taxon>Pseudomonadati</taxon>
        <taxon>Bacteroidota</taxon>
        <taxon>Flavobacteriia</taxon>
        <taxon>Flavobacteriales</taxon>
        <taxon>Flavobacteriaceae</taxon>
        <taxon>Neotamlana</taxon>
    </lineage>
</organism>
<keyword evidence="5" id="KW-1185">Reference proteome</keyword>
<dbReference type="GO" id="GO:0016780">
    <property type="term" value="F:phosphotransferase activity, for other substituted phosphate groups"/>
    <property type="evidence" value="ECO:0007669"/>
    <property type="project" value="TreeGrafter"/>
</dbReference>
<evidence type="ECO:0000256" key="2">
    <source>
        <dbReference type="SAM" id="Phobius"/>
    </source>
</evidence>
<keyword evidence="2" id="KW-1133">Transmembrane helix</keyword>
<comment type="caution">
    <text evidence="4">The sequence shown here is derived from an EMBL/GenBank/DDBJ whole genome shotgun (WGS) entry which is preliminary data.</text>
</comment>
<dbReference type="Proteomes" id="UP001139199">
    <property type="component" value="Unassembled WGS sequence"/>
</dbReference>
<evidence type="ECO:0000313" key="4">
    <source>
        <dbReference type="EMBL" id="MCB4797649.1"/>
    </source>
</evidence>
<feature type="transmembrane region" description="Helical" evidence="2">
    <location>
        <begin position="6"/>
        <end position="29"/>
    </location>
</feature>
<evidence type="ECO:0000313" key="5">
    <source>
        <dbReference type="Proteomes" id="UP001139199"/>
    </source>
</evidence>
<dbReference type="RefSeq" id="WP_226540465.1">
    <property type="nucleotide sequence ID" value="NZ_JAJAPW010000001.1"/>
</dbReference>
<dbReference type="InterPro" id="IPR003362">
    <property type="entry name" value="Bact_transf"/>
</dbReference>
<gene>
    <name evidence="4" type="ORF">LG649_02260</name>
</gene>
<dbReference type="EMBL" id="JAJAPW010000001">
    <property type="protein sequence ID" value="MCB4797649.1"/>
    <property type="molecule type" value="Genomic_DNA"/>
</dbReference>
<keyword evidence="2" id="KW-0812">Transmembrane</keyword>
<keyword evidence="4" id="KW-0808">Transferase</keyword>
<proteinExistence type="inferred from homology"/>
<dbReference type="PANTHER" id="PTHR30576:SF20">
    <property type="entry name" value="QUINOVOSAMINEPHOSPHOTRANSFERAE-RELATED"/>
    <property type="match status" value="1"/>
</dbReference>
<dbReference type="PANTHER" id="PTHR30576">
    <property type="entry name" value="COLANIC BIOSYNTHESIS UDP-GLUCOSE LIPID CARRIER TRANSFERASE"/>
    <property type="match status" value="1"/>
</dbReference>
<sequence length="196" mass="22934">MIKRCFDIFFSIAGLILLFPYLVFIAIIVKLDSKGPIIFKQNRVGKNNIDFVLYKYRTMYVTFKKKSNLTLGNNDSRITKAGYYLRKFKLDELPQLFNILKGDMSFVGPRPELRYFVNKYQPNYFEVLKIKPGLTGLASLKYKDEDELLKTAENPEAFYLNTILPNKIELNKLYIKSKSLTLDVKIIIKTIFLFLK</sequence>
<keyword evidence="2" id="KW-0472">Membrane</keyword>
<name>A0A9X1I097_9FLAO</name>
<protein>
    <submittedName>
        <fullName evidence="4">Sugar transferase</fullName>
    </submittedName>
</protein>
<accession>A0A9X1I097</accession>
<dbReference type="AlphaFoldDB" id="A0A9X1I097"/>
<feature type="domain" description="Bacterial sugar transferase" evidence="3">
    <location>
        <begin position="3"/>
        <end position="195"/>
    </location>
</feature>
<reference evidence="4" key="1">
    <citation type="submission" date="2021-10" db="EMBL/GenBank/DDBJ databases">
        <title>Tamlana sargassums sp. nov., and Tamlana laminarinivorans sp. nov., two new bacteria isolated from the brown alga.</title>
        <authorList>
            <person name="Li J."/>
        </authorList>
    </citation>
    <scope>NUCLEOTIDE SEQUENCE</scope>
    <source>
        <strain evidence="4">PT2-4</strain>
    </source>
</reference>
<evidence type="ECO:0000256" key="1">
    <source>
        <dbReference type="ARBA" id="ARBA00006464"/>
    </source>
</evidence>